<feature type="repeat" description="PPR" evidence="2">
    <location>
        <begin position="527"/>
        <end position="561"/>
    </location>
</feature>
<keyword evidence="4" id="KW-1185">Reference proteome</keyword>
<feature type="repeat" description="PPR" evidence="2">
    <location>
        <begin position="632"/>
        <end position="666"/>
    </location>
</feature>
<evidence type="ECO:0000313" key="3">
    <source>
        <dbReference type="EMBL" id="KAG0496688.1"/>
    </source>
</evidence>
<feature type="repeat" description="PPR" evidence="2">
    <location>
        <begin position="387"/>
        <end position="421"/>
    </location>
</feature>
<dbReference type="InterPro" id="IPR002885">
    <property type="entry name" value="PPR_rpt"/>
</dbReference>
<dbReference type="PROSITE" id="PS51375">
    <property type="entry name" value="PPR"/>
    <property type="match status" value="9"/>
</dbReference>
<dbReference type="GO" id="GO:0003729">
    <property type="term" value="F:mRNA binding"/>
    <property type="evidence" value="ECO:0007669"/>
    <property type="project" value="TreeGrafter"/>
</dbReference>
<evidence type="ECO:0000256" key="1">
    <source>
        <dbReference type="ARBA" id="ARBA00022737"/>
    </source>
</evidence>
<organism evidence="3 4">
    <name type="scientific">Vanilla planifolia</name>
    <name type="common">Vanilla</name>
    <dbReference type="NCBI Taxonomy" id="51239"/>
    <lineage>
        <taxon>Eukaryota</taxon>
        <taxon>Viridiplantae</taxon>
        <taxon>Streptophyta</taxon>
        <taxon>Embryophyta</taxon>
        <taxon>Tracheophyta</taxon>
        <taxon>Spermatophyta</taxon>
        <taxon>Magnoliopsida</taxon>
        <taxon>Liliopsida</taxon>
        <taxon>Asparagales</taxon>
        <taxon>Orchidaceae</taxon>
        <taxon>Vanilloideae</taxon>
        <taxon>Vanilleae</taxon>
        <taxon>Vanilla</taxon>
    </lineage>
</organism>
<reference evidence="3 4" key="1">
    <citation type="journal article" date="2020" name="Nat. Food">
        <title>A phased Vanilla planifolia genome enables genetic improvement of flavour and production.</title>
        <authorList>
            <person name="Hasing T."/>
            <person name="Tang H."/>
            <person name="Brym M."/>
            <person name="Khazi F."/>
            <person name="Huang T."/>
            <person name="Chambers A.H."/>
        </authorList>
    </citation>
    <scope>NUCLEOTIDE SEQUENCE [LARGE SCALE GENOMIC DNA]</scope>
    <source>
        <tissue evidence="3">Leaf</tissue>
    </source>
</reference>
<protein>
    <recommendedName>
        <fullName evidence="5">Pentatricopeptide repeat-containing protein</fullName>
    </recommendedName>
</protein>
<dbReference type="Pfam" id="PF13041">
    <property type="entry name" value="PPR_2"/>
    <property type="match status" value="4"/>
</dbReference>
<keyword evidence="1" id="KW-0677">Repeat</keyword>
<feature type="repeat" description="PPR" evidence="2">
    <location>
        <begin position="317"/>
        <end position="351"/>
    </location>
</feature>
<evidence type="ECO:0000313" key="4">
    <source>
        <dbReference type="Proteomes" id="UP000636800"/>
    </source>
</evidence>
<evidence type="ECO:0000256" key="2">
    <source>
        <dbReference type="PROSITE-ProRule" id="PRU00708"/>
    </source>
</evidence>
<feature type="repeat" description="PPR" evidence="2">
    <location>
        <begin position="562"/>
        <end position="596"/>
    </location>
</feature>
<feature type="repeat" description="PPR" evidence="2">
    <location>
        <begin position="457"/>
        <end position="491"/>
    </location>
</feature>
<dbReference type="PANTHER" id="PTHR47934">
    <property type="entry name" value="PENTATRICOPEPTIDE REPEAT-CONTAINING PROTEIN PET309, MITOCHONDRIAL"/>
    <property type="match status" value="1"/>
</dbReference>
<feature type="repeat" description="PPR" evidence="2">
    <location>
        <begin position="282"/>
        <end position="316"/>
    </location>
</feature>
<feature type="repeat" description="PPR" evidence="2">
    <location>
        <begin position="422"/>
        <end position="456"/>
    </location>
</feature>
<dbReference type="InterPro" id="IPR011990">
    <property type="entry name" value="TPR-like_helical_dom_sf"/>
</dbReference>
<dbReference type="GO" id="GO:0005739">
    <property type="term" value="C:mitochondrion"/>
    <property type="evidence" value="ECO:0007669"/>
    <property type="project" value="TreeGrafter"/>
</dbReference>
<dbReference type="Pfam" id="PF01535">
    <property type="entry name" value="PPR"/>
    <property type="match status" value="5"/>
</dbReference>
<dbReference type="AlphaFoldDB" id="A0A835VGW2"/>
<comment type="caution">
    <text evidence="3">The sequence shown here is derived from an EMBL/GenBank/DDBJ whole genome shotgun (WGS) entry which is preliminary data.</text>
</comment>
<sequence length="718" mass="80838">MRPFHGQAIRFPCRLPAPFRSAKCSRSSSSVGAAVEEQESDIPLFWNPCSLNEIQCTESHLHRNLICRDGRLDYWISQLRCSHALAGEGRLRRARKVLTHMLEKEGPGSAPAVCQLLSNVFCDWNSGNHVWDILANAYARLEMPSDALFVVRRMHALNIHASKSTYDAVLYCLRHVDVVSDLYRDIKASGISSNKITDSILLDALCKQKRLQNALSFFQELRERKDFMPCIVIINSLISGFLEEALEVFGVMERDGVEVDIGLMNDAFKVFNRMIVCGLRPDVVTYTTLISGFCKDGSIKQMETLLDEMESIGLDMDVVAYSVLIHGYCRTGHFDKAFQTCQVIHSKRIIPNSFIHGAFLSSLCKNGMVSEANEYLDRLTRCNLSVNVTLYNRVIDGYVQEGNIDGAVGLYKQMFKRGIMPTTVTCNSLLLGFCKTGQLFVARDFLRNIEIYGVTPTVVTYTTLMDAFSESGDVDAMLELLGEMIGKDITPNVITFSVVIKGLCKKGRINEAVRLLKEVSDMGIHVDEIAYNTLIQGFCEVSEFKMAFCMLKKMFLTNVSPTPVTYSLLINALCLKGNLEGAELYLNDLVDKGVCLRKFAYITIIKAQCAKGMQQKAILLFERMLRADYDVSIKDYSAVINRLCKRNCITEAVLIFNMMLCTGILPDQELSCVMCDALLKNYYHRSVFTLQAMMTKLCLAYDNDQESWVNVQGNLMFK</sequence>
<dbReference type="GO" id="GO:0006396">
    <property type="term" value="P:RNA processing"/>
    <property type="evidence" value="ECO:0007669"/>
    <property type="project" value="TreeGrafter"/>
</dbReference>
<dbReference type="NCBIfam" id="TIGR00756">
    <property type="entry name" value="PPR"/>
    <property type="match status" value="10"/>
</dbReference>
<feature type="repeat" description="PPR" evidence="2">
    <location>
        <begin position="492"/>
        <end position="526"/>
    </location>
</feature>
<proteinExistence type="predicted"/>
<dbReference type="InterPro" id="IPR051114">
    <property type="entry name" value="Mito_RNA_Proc_CCM1"/>
</dbReference>
<evidence type="ECO:0008006" key="5">
    <source>
        <dbReference type="Google" id="ProtNLM"/>
    </source>
</evidence>
<dbReference type="PANTHER" id="PTHR47934:SF9">
    <property type="entry name" value="PENTACOTRIPEPTIDE-REPEAT REGION OF PRORP DOMAIN-CONTAINING PROTEIN"/>
    <property type="match status" value="1"/>
</dbReference>
<dbReference type="GO" id="GO:0007005">
    <property type="term" value="P:mitochondrion organization"/>
    <property type="evidence" value="ECO:0007669"/>
    <property type="project" value="TreeGrafter"/>
</dbReference>
<name>A0A835VGW2_VANPL</name>
<accession>A0A835VGW2</accession>
<dbReference type="Gene3D" id="1.25.40.10">
    <property type="entry name" value="Tetratricopeptide repeat domain"/>
    <property type="match status" value="8"/>
</dbReference>
<dbReference type="EMBL" id="JADCNL010000001">
    <property type="protein sequence ID" value="KAG0496688.1"/>
    <property type="molecule type" value="Genomic_DNA"/>
</dbReference>
<gene>
    <name evidence="3" type="ORF">HPP92_001379</name>
</gene>
<dbReference type="Proteomes" id="UP000636800">
    <property type="component" value="Chromosome 1"/>
</dbReference>